<dbReference type="GO" id="GO:0006935">
    <property type="term" value="P:chemotaxis"/>
    <property type="evidence" value="ECO:0007669"/>
    <property type="project" value="InterPro"/>
</dbReference>
<gene>
    <name evidence="2" type="ORF">BSF38_00216</name>
</gene>
<proteinExistence type="predicted"/>
<evidence type="ECO:0000313" key="3">
    <source>
        <dbReference type="Proteomes" id="UP000186309"/>
    </source>
</evidence>
<dbReference type="PANTHER" id="PTHR22617:SF23">
    <property type="entry name" value="CHEMOTAXIS PROTEIN CHEW"/>
    <property type="match status" value="1"/>
</dbReference>
<feature type="domain" description="CheW-like" evidence="1">
    <location>
        <begin position="98"/>
        <end position="261"/>
    </location>
</feature>
<protein>
    <recommendedName>
        <fullName evidence="1">CheW-like domain-containing protein</fullName>
    </recommendedName>
</protein>
<dbReference type="Pfam" id="PF01584">
    <property type="entry name" value="CheW"/>
    <property type="match status" value="1"/>
</dbReference>
<name>A0A1U7CIQ1_9BACT</name>
<dbReference type="KEGG" id="pbor:BSF38_00216"/>
<dbReference type="GO" id="GO:0005829">
    <property type="term" value="C:cytosol"/>
    <property type="evidence" value="ECO:0007669"/>
    <property type="project" value="TreeGrafter"/>
</dbReference>
<dbReference type="InterPro" id="IPR002545">
    <property type="entry name" value="CheW-lke_dom"/>
</dbReference>
<dbReference type="STRING" id="1387353.BSF38_00216"/>
<organism evidence="2 3">
    <name type="scientific">Paludisphaera borealis</name>
    <dbReference type="NCBI Taxonomy" id="1387353"/>
    <lineage>
        <taxon>Bacteria</taxon>
        <taxon>Pseudomonadati</taxon>
        <taxon>Planctomycetota</taxon>
        <taxon>Planctomycetia</taxon>
        <taxon>Isosphaerales</taxon>
        <taxon>Isosphaeraceae</taxon>
        <taxon>Paludisphaera</taxon>
    </lineage>
</organism>
<accession>A0A1U7CIQ1</accession>
<dbReference type="OrthoDB" id="21516at2"/>
<dbReference type="InterPro" id="IPR036061">
    <property type="entry name" value="CheW-like_dom_sf"/>
</dbReference>
<dbReference type="Gene3D" id="2.30.30.40">
    <property type="entry name" value="SH3 Domains"/>
    <property type="match status" value="1"/>
</dbReference>
<dbReference type="AlphaFoldDB" id="A0A1U7CIQ1"/>
<dbReference type="RefSeq" id="WP_083712599.1">
    <property type="nucleotide sequence ID" value="NZ_CP019082.1"/>
</dbReference>
<reference evidence="3" key="1">
    <citation type="submission" date="2016-12" db="EMBL/GenBank/DDBJ databases">
        <title>Comparative genomics of four Isosphaeraceae planctomycetes: a common pool of plasmids and glycoside hydrolase genes.</title>
        <authorList>
            <person name="Ivanova A."/>
        </authorList>
    </citation>
    <scope>NUCLEOTIDE SEQUENCE [LARGE SCALE GENOMIC DNA]</scope>
    <source>
        <strain evidence="3">PX4</strain>
    </source>
</reference>
<dbReference type="SMART" id="SM00260">
    <property type="entry name" value="CheW"/>
    <property type="match status" value="1"/>
</dbReference>
<evidence type="ECO:0000259" key="1">
    <source>
        <dbReference type="PROSITE" id="PS50851"/>
    </source>
</evidence>
<dbReference type="Gene3D" id="2.40.50.180">
    <property type="entry name" value="CheA-289, Domain 4"/>
    <property type="match status" value="1"/>
</dbReference>
<sequence length="264" mass="28752">MSEPPVLVQAANGDAPAPGTPGYDCWNRIGIGGDRSCPELKLHVHCRNCPVFASAAKAFFDRSAPSGYLEEWTTWLARIDERANQAEAEAGAPGVHKGAGVLIFRLDQEWLAFRTQTVVEVTLPRPVHRIPHRTNAILNGLVNLRGQLQLCFSLHSLLGVHDSIAKPHAPSADGSGELVDGPRHATTPERLIVLRDRERSEVWAFSTDEVHGVEHVARGDMQSVPSTLANPAVSFSQAILPWNGRSVGFLDEQRVFAALRSIGQ</sequence>
<dbReference type="PROSITE" id="PS50851">
    <property type="entry name" value="CHEW"/>
    <property type="match status" value="1"/>
</dbReference>
<dbReference type="Proteomes" id="UP000186309">
    <property type="component" value="Chromosome"/>
</dbReference>
<dbReference type="GO" id="GO:0007165">
    <property type="term" value="P:signal transduction"/>
    <property type="evidence" value="ECO:0007669"/>
    <property type="project" value="InterPro"/>
</dbReference>
<dbReference type="InterPro" id="IPR039315">
    <property type="entry name" value="CheW"/>
</dbReference>
<dbReference type="EMBL" id="CP019082">
    <property type="protein sequence ID" value="APW58812.1"/>
    <property type="molecule type" value="Genomic_DNA"/>
</dbReference>
<evidence type="ECO:0000313" key="2">
    <source>
        <dbReference type="EMBL" id="APW58812.1"/>
    </source>
</evidence>
<keyword evidence="3" id="KW-1185">Reference proteome</keyword>
<dbReference type="PANTHER" id="PTHR22617">
    <property type="entry name" value="CHEMOTAXIS SENSOR HISTIDINE KINASE-RELATED"/>
    <property type="match status" value="1"/>
</dbReference>
<dbReference type="SUPFAM" id="SSF50341">
    <property type="entry name" value="CheW-like"/>
    <property type="match status" value="1"/>
</dbReference>